<organism evidence="2 3">
    <name type="scientific">Streptomyces flavochromogenes</name>
    <dbReference type="NCBI Taxonomy" id="68199"/>
    <lineage>
        <taxon>Bacteria</taxon>
        <taxon>Bacillati</taxon>
        <taxon>Actinomycetota</taxon>
        <taxon>Actinomycetes</taxon>
        <taxon>Kitasatosporales</taxon>
        <taxon>Streptomycetaceae</taxon>
        <taxon>Streptomyces</taxon>
    </lineage>
</organism>
<dbReference type="RefSeq" id="WP_388309928.1">
    <property type="nucleotide sequence ID" value="NZ_JBIBDZ010000011.1"/>
</dbReference>
<dbReference type="Gene3D" id="1.20.120.450">
    <property type="entry name" value="dinb family like domain"/>
    <property type="match status" value="1"/>
</dbReference>
<dbReference type="NCBIfam" id="TIGR03083">
    <property type="entry name" value="maleylpyruvate isomerase family mycothiol-dependent enzyme"/>
    <property type="match status" value="1"/>
</dbReference>
<dbReference type="InterPro" id="IPR034660">
    <property type="entry name" value="DinB/YfiT-like"/>
</dbReference>
<reference evidence="2 3" key="1">
    <citation type="submission" date="2024-10" db="EMBL/GenBank/DDBJ databases">
        <title>The Natural Products Discovery Center: Release of the First 8490 Sequenced Strains for Exploring Actinobacteria Biosynthetic Diversity.</title>
        <authorList>
            <person name="Kalkreuter E."/>
            <person name="Kautsar S.A."/>
            <person name="Yang D."/>
            <person name="Bader C.D."/>
            <person name="Teijaro C.N."/>
            <person name="Fluegel L."/>
            <person name="Davis C.M."/>
            <person name="Simpson J.R."/>
            <person name="Lauterbach L."/>
            <person name="Steele A.D."/>
            <person name="Gui C."/>
            <person name="Meng S."/>
            <person name="Li G."/>
            <person name="Viehrig K."/>
            <person name="Ye F."/>
            <person name="Su P."/>
            <person name="Kiefer A.F."/>
            <person name="Nichols A."/>
            <person name="Cepeda A.J."/>
            <person name="Yan W."/>
            <person name="Fan B."/>
            <person name="Jiang Y."/>
            <person name="Adhikari A."/>
            <person name="Zheng C.-J."/>
            <person name="Schuster L."/>
            <person name="Cowan T.M."/>
            <person name="Smanski M.J."/>
            <person name="Chevrette M.G."/>
            <person name="De Carvalho L.P.S."/>
            <person name="Shen B."/>
        </authorList>
    </citation>
    <scope>NUCLEOTIDE SEQUENCE [LARGE SCALE GENOMIC DNA]</scope>
    <source>
        <strain evidence="2 3">NPDC012605</strain>
    </source>
</reference>
<evidence type="ECO:0000259" key="1">
    <source>
        <dbReference type="Pfam" id="PF11716"/>
    </source>
</evidence>
<accession>A0ABW6XZ72</accession>
<dbReference type="InterPro" id="IPR024344">
    <property type="entry name" value="MDMPI_metal-binding"/>
</dbReference>
<sequence>MNEIHAHLASCAVEVVRVTRGINPEQLAGPSGCTGWTVRELANHVVLYTAHGLEHRALRTRLPDELVMRDFTAEADWPERYDAQLDRALAAWAKPEAWNGDIDLGGGSALPAGEIAAMLVAELALHGWDLARATGQDFTLPEDTGAYLLDVVERYAETYRAYEGFAAATPVGADAPAFTRALATSGRTP</sequence>
<dbReference type="Pfam" id="PF11716">
    <property type="entry name" value="MDMPI_N"/>
    <property type="match status" value="1"/>
</dbReference>
<protein>
    <submittedName>
        <fullName evidence="2">TIGR03086 family metal-binding protein</fullName>
    </submittedName>
</protein>
<proteinExistence type="predicted"/>
<gene>
    <name evidence="2" type="ORF">ACFY8C_30325</name>
</gene>
<dbReference type="Proteomes" id="UP001602370">
    <property type="component" value="Unassembled WGS sequence"/>
</dbReference>
<feature type="domain" description="Mycothiol-dependent maleylpyruvate isomerase metal-binding" evidence="1">
    <location>
        <begin position="11"/>
        <end position="131"/>
    </location>
</feature>
<dbReference type="InterPro" id="IPR017520">
    <property type="entry name" value="CHP03086"/>
</dbReference>
<name>A0ABW6XZ72_9ACTN</name>
<evidence type="ECO:0000313" key="2">
    <source>
        <dbReference type="EMBL" id="MFF5922596.1"/>
    </source>
</evidence>
<keyword evidence="3" id="KW-1185">Reference proteome</keyword>
<comment type="caution">
    <text evidence="2">The sequence shown here is derived from an EMBL/GenBank/DDBJ whole genome shotgun (WGS) entry which is preliminary data.</text>
</comment>
<dbReference type="NCBIfam" id="TIGR03086">
    <property type="entry name" value="TIGR03086 family metal-binding protein"/>
    <property type="match status" value="1"/>
</dbReference>
<evidence type="ECO:0000313" key="3">
    <source>
        <dbReference type="Proteomes" id="UP001602370"/>
    </source>
</evidence>
<dbReference type="SUPFAM" id="SSF109854">
    <property type="entry name" value="DinB/YfiT-like putative metalloenzymes"/>
    <property type="match status" value="1"/>
</dbReference>
<dbReference type="EMBL" id="JBIBDZ010000011">
    <property type="protein sequence ID" value="MFF5922596.1"/>
    <property type="molecule type" value="Genomic_DNA"/>
</dbReference>
<dbReference type="InterPro" id="IPR017517">
    <property type="entry name" value="Maleyloyr_isom"/>
</dbReference>